<evidence type="ECO:0000256" key="2">
    <source>
        <dbReference type="ARBA" id="ARBA00023002"/>
    </source>
</evidence>
<name>A0A3E0U8R2_9GAMM</name>
<dbReference type="Proteomes" id="UP000256899">
    <property type="component" value="Unassembled WGS sequence"/>
</dbReference>
<keyword evidence="2" id="KW-0560">Oxidoreductase</keyword>
<dbReference type="AlphaFoldDB" id="A0A3E0U8R2"/>
<dbReference type="PANTHER" id="PTHR24320:SF148">
    <property type="entry name" value="NAD(P)-BINDING ROSSMANN-FOLD SUPERFAMILY PROTEIN"/>
    <property type="match status" value="1"/>
</dbReference>
<evidence type="ECO:0000313" key="4">
    <source>
        <dbReference type="EMBL" id="REL32252.1"/>
    </source>
</evidence>
<accession>A0A3E0U8R2</accession>
<evidence type="ECO:0000313" key="5">
    <source>
        <dbReference type="Proteomes" id="UP000256899"/>
    </source>
</evidence>
<dbReference type="SUPFAM" id="SSF51735">
    <property type="entry name" value="NAD(P)-binding Rossmann-fold domains"/>
    <property type="match status" value="1"/>
</dbReference>
<sequence length="269" mass="28676">MKKTIFITGATDGIGQVTATMLAEQGHHVLIHGRSAEKLAAITAQLESLAVDGKSGGSVSSYQADLSKLSDVAEMAARINAEHTSIDVLINNAGVFHTPETMTADGFDIRFVVNTFSPYLLTKLLLPLMNEDGRVVNLSSAAQAPVNVQGMLSGSALTDNAAYAQSKLAITMWTNALAAKRTDNEPLYVSINPKSFLGSKMVKEAYGVAGGDLSLGADILMRAALSDEFNQANGQYFDNDNERFANPHPDALDELKCLSLVAELDKLLN</sequence>
<comment type="similarity">
    <text evidence="1 3">Belongs to the short-chain dehydrogenases/reductases (SDR) family.</text>
</comment>
<dbReference type="Pfam" id="PF00106">
    <property type="entry name" value="adh_short"/>
    <property type="match status" value="1"/>
</dbReference>
<reference evidence="5" key="1">
    <citation type="submission" date="2018-08" db="EMBL/GenBank/DDBJ databases">
        <title>Thalassotalea euphylliae genome.</title>
        <authorList>
            <person name="Summers S."/>
            <person name="Rice S.A."/>
            <person name="Freckelton M.L."/>
            <person name="Nedved B.T."/>
            <person name="Hadfield M.G."/>
        </authorList>
    </citation>
    <scope>NUCLEOTIDE SEQUENCE [LARGE SCALE GENOMIC DNA]</scope>
    <source>
        <strain evidence="5">H3</strain>
    </source>
</reference>
<dbReference type="InterPro" id="IPR002347">
    <property type="entry name" value="SDR_fam"/>
</dbReference>
<keyword evidence="5" id="KW-1185">Reference proteome</keyword>
<protein>
    <submittedName>
        <fullName evidence="4">SDR family NAD(P)-dependent oxidoreductase</fullName>
    </submittedName>
</protein>
<dbReference type="Gene3D" id="3.40.50.720">
    <property type="entry name" value="NAD(P)-binding Rossmann-like Domain"/>
    <property type="match status" value="1"/>
</dbReference>
<dbReference type="PRINTS" id="PR00080">
    <property type="entry name" value="SDRFAMILY"/>
</dbReference>
<dbReference type="InterPro" id="IPR036291">
    <property type="entry name" value="NAD(P)-bd_dom_sf"/>
</dbReference>
<dbReference type="PRINTS" id="PR00081">
    <property type="entry name" value="GDHRDH"/>
</dbReference>
<dbReference type="RefSeq" id="WP_116017681.1">
    <property type="nucleotide sequence ID" value="NZ_QUOT01000001.1"/>
</dbReference>
<proteinExistence type="inferred from homology"/>
<gene>
    <name evidence="4" type="ORF">DXX94_16880</name>
</gene>
<comment type="caution">
    <text evidence="4">The sequence shown here is derived from an EMBL/GenBank/DDBJ whole genome shotgun (WGS) entry which is preliminary data.</text>
</comment>
<evidence type="ECO:0000256" key="1">
    <source>
        <dbReference type="ARBA" id="ARBA00006484"/>
    </source>
</evidence>
<dbReference type="PANTHER" id="PTHR24320">
    <property type="entry name" value="RETINOL DEHYDROGENASE"/>
    <property type="match status" value="1"/>
</dbReference>
<organism evidence="4 5">
    <name type="scientific">Thalassotalea euphylliae</name>
    <dbReference type="NCBI Taxonomy" id="1655234"/>
    <lineage>
        <taxon>Bacteria</taxon>
        <taxon>Pseudomonadati</taxon>
        <taxon>Pseudomonadota</taxon>
        <taxon>Gammaproteobacteria</taxon>
        <taxon>Alteromonadales</taxon>
        <taxon>Colwelliaceae</taxon>
        <taxon>Thalassotalea</taxon>
    </lineage>
</organism>
<evidence type="ECO:0000256" key="3">
    <source>
        <dbReference type="RuleBase" id="RU000363"/>
    </source>
</evidence>
<dbReference type="GO" id="GO:0016491">
    <property type="term" value="F:oxidoreductase activity"/>
    <property type="evidence" value="ECO:0007669"/>
    <property type="project" value="UniProtKB-KW"/>
</dbReference>
<dbReference type="EMBL" id="QUOT01000001">
    <property type="protein sequence ID" value="REL32252.1"/>
    <property type="molecule type" value="Genomic_DNA"/>
</dbReference>